<accession>A0A0U2Y791</accession>
<dbReference type="Gene3D" id="3.60.15.10">
    <property type="entry name" value="Ribonuclease Z/Hydroxyacylglutathione hydrolase-like"/>
    <property type="match status" value="1"/>
</dbReference>
<sequence length="455" mass="52822">MSLFCQTSVAADSSYIKKLKSHYQQVEQLSRLAYKVEFHSNAPHQSYDFRKPDTIVNHYSIEIDRDRNQYFEHFKRHNPGNFVFEFISVINKQQAFRYDVNGFVYGKELRAYTNTMADEYEAISEQINLFAAYEFLHKKKSPIRELHIGNSVSLSYQDTNQHTVSLLFDKNSMQLTEIVNTEDDSKYVFSEPRPIDGMNYASQVKVYNQGKYRHTIAIQSLHRISRIDPKKLTKPTGYEFIESDKNKTLALSKIHKDIFLVKDLQGSRNVMVQKHITGLTVFGAPLSDKASEQVLALIDEKFNNLPVTHVYISHAHGDHIAGLAPYVNRGATIIADDHTIEAIKSFPKFTNNISNLKFKKIKSNEVFQGNRYYVLENTHVRKQSFVYFSDAKTIYQGDFLEIPRDNSIASHMSDVERVFIEFLMDKKIQYNRIVGHHRNSDIRPNIVKAYYNNNI</sequence>
<dbReference type="AlphaFoldDB" id="A0A0U2Y791"/>
<gene>
    <name evidence="2" type="ORF">AT705_24170</name>
</gene>
<proteinExistence type="predicted"/>
<dbReference type="SMART" id="SM00849">
    <property type="entry name" value="Lactamase_B"/>
    <property type="match status" value="1"/>
</dbReference>
<evidence type="ECO:0000313" key="3">
    <source>
        <dbReference type="Proteomes" id="UP000069015"/>
    </source>
</evidence>
<evidence type="ECO:0000313" key="2">
    <source>
        <dbReference type="EMBL" id="ALU46018.1"/>
    </source>
</evidence>
<organism evidence="2 3">
    <name type="scientific">Pseudoalteromonas rubra</name>
    <dbReference type="NCBI Taxonomy" id="43658"/>
    <lineage>
        <taxon>Bacteria</taxon>
        <taxon>Pseudomonadati</taxon>
        <taxon>Pseudomonadota</taxon>
        <taxon>Gammaproteobacteria</taxon>
        <taxon>Alteromonadales</taxon>
        <taxon>Pseudoalteromonadaceae</taxon>
        <taxon>Pseudoalteromonas</taxon>
    </lineage>
</organism>
<dbReference type="InterPro" id="IPR036866">
    <property type="entry name" value="RibonucZ/Hydroxyglut_hydro"/>
</dbReference>
<protein>
    <recommendedName>
        <fullName evidence="1">Metallo-beta-lactamase domain-containing protein</fullName>
    </recommendedName>
</protein>
<dbReference type="Proteomes" id="UP000069015">
    <property type="component" value="Chromosome 2"/>
</dbReference>
<name>A0A0U2Y791_9GAMM</name>
<dbReference type="SUPFAM" id="SSF56281">
    <property type="entry name" value="Metallo-hydrolase/oxidoreductase"/>
    <property type="match status" value="1"/>
</dbReference>
<evidence type="ECO:0000259" key="1">
    <source>
        <dbReference type="SMART" id="SM00849"/>
    </source>
</evidence>
<feature type="domain" description="Metallo-beta-lactamase" evidence="1">
    <location>
        <begin position="255"/>
        <end position="437"/>
    </location>
</feature>
<dbReference type="KEGG" id="prr:AT705_24170"/>
<dbReference type="EMBL" id="CP013612">
    <property type="protein sequence ID" value="ALU46018.1"/>
    <property type="molecule type" value="Genomic_DNA"/>
</dbReference>
<dbReference type="Pfam" id="PF00753">
    <property type="entry name" value="Lactamase_B"/>
    <property type="match status" value="1"/>
</dbReference>
<reference evidence="2 3" key="1">
    <citation type="submission" date="2015-12" db="EMBL/GenBank/DDBJ databases">
        <title>Complete genome sequence of Pseudoalteromonas rubra SCSIO 6842, harboring a conjugative plasmid.</title>
        <authorList>
            <person name="Li B."/>
            <person name="Wang X."/>
        </authorList>
    </citation>
    <scope>NUCLEOTIDE SEQUENCE [LARGE SCALE GENOMIC DNA]</scope>
    <source>
        <strain evidence="2 3">SCSIO 6842</strain>
    </source>
</reference>
<dbReference type="InterPro" id="IPR001279">
    <property type="entry name" value="Metallo-B-lactamas"/>
</dbReference>